<dbReference type="AlphaFoldDB" id="A0A183T981"/>
<reference evidence="2 3" key="2">
    <citation type="submission" date="2018-11" db="EMBL/GenBank/DDBJ databases">
        <authorList>
            <consortium name="Pathogen Informatics"/>
        </authorList>
    </citation>
    <scope>NUCLEOTIDE SEQUENCE [LARGE SCALE GENOMIC DNA]</scope>
    <source>
        <strain evidence="2 3">NST_G2</strain>
    </source>
</reference>
<feature type="region of interest" description="Disordered" evidence="1">
    <location>
        <begin position="41"/>
        <end position="61"/>
    </location>
</feature>
<sequence>MIRRLPSHATLVRGWFTLKAISTDSRTYPRLHTLVVSFLPTVPPQKSQSPTKKKDRTASVGGFRAGVGGVVGGVSTRTASHSLPSLSSLVTSTAVGQTTPVTTSDQPKKANSPETPSKDLISFNDWPNVSLLLASQVGSRVYRQRRFKIIGWTLGRSCARLFSICPPPHHQHHHLFHLHRHHPGLLMGRAHCFRFGKRAGTRRKLTVGWITLKRTAVCNICPLHVEQAFEISLSPLQPWTRMCAILLWYNPECPYVASRLESTLDNPPFMVFLAFARSHRRRNGFDSLKSSPAPSLPGRGDAFDGFSCCLLLISSFQRQDDAQLFGFTLPARPRIEETALC</sequence>
<organism evidence="4">
    <name type="scientific">Schistocephalus solidus</name>
    <name type="common">Tapeworm</name>
    <dbReference type="NCBI Taxonomy" id="70667"/>
    <lineage>
        <taxon>Eukaryota</taxon>
        <taxon>Metazoa</taxon>
        <taxon>Spiralia</taxon>
        <taxon>Lophotrochozoa</taxon>
        <taxon>Platyhelminthes</taxon>
        <taxon>Cestoda</taxon>
        <taxon>Eucestoda</taxon>
        <taxon>Diphyllobothriidea</taxon>
        <taxon>Diphyllobothriidae</taxon>
        <taxon>Schistocephalus</taxon>
    </lineage>
</organism>
<dbReference type="Proteomes" id="UP000275846">
    <property type="component" value="Unassembled WGS sequence"/>
</dbReference>
<evidence type="ECO:0000313" key="2">
    <source>
        <dbReference type="EMBL" id="VDL99414.1"/>
    </source>
</evidence>
<name>A0A183T981_SCHSO</name>
<dbReference type="WBParaSite" id="SSLN_0001353001-mRNA-1">
    <property type="protein sequence ID" value="SSLN_0001353001-mRNA-1"/>
    <property type="gene ID" value="SSLN_0001353001"/>
</dbReference>
<gene>
    <name evidence="2" type="ORF">SSLN_LOCUS13029</name>
</gene>
<feature type="compositionally biased region" description="Polar residues" evidence="1">
    <location>
        <begin position="94"/>
        <end position="105"/>
    </location>
</feature>
<evidence type="ECO:0000313" key="3">
    <source>
        <dbReference type="Proteomes" id="UP000275846"/>
    </source>
</evidence>
<feature type="region of interest" description="Disordered" evidence="1">
    <location>
        <begin position="94"/>
        <end position="119"/>
    </location>
</feature>
<evidence type="ECO:0000256" key="1">
    <source>
        <dbReference type="SAM" id="MobiDB-lite"/>
    </source>
</evidence>
<accession>A0A183T981</accession>
<evidence type="ECO:0000313" key="4">
    <source>
        <dbReference type="WBParaSite" id="SSLN_0001353001-mRNA-1"/>
    </source>
</evidence>
<reference evidence="4" key="1">
    <citation type="submission" date="2016-06" db="UniProtKB">
        <authorList>
            <consortium name="WormBaseParasite"/>
        </authorList>
    </citation>
    <scope>IDENTIFICATION</scope>
</reference>
<keyword evidence="3" id="KW-1185">Reference proteome</keyword>
<dbReference type="EMBL" id="UYSU01037741">
    <property type="protein sequence ID" value="VDL99414.1"/>
    <property type="molecule type" value="Genomic_DNA"/>
</dbReference>
<proteinExistence type="predicted"/>
<protein>
    <submittedName>
        <fullName evidence="2 4">Uncharacterized protein</fullName>
    </submittedName>
</protein>